<evidence type="ECO:0000313" key="8">
    <source>
        <dbReference type="EMBL" id="MDK7186427.1"/>
    </source>
</evidence>
<dbReference type="InterPro" id="IPR005835">
    <property type="entry name" value="NTP_transferase_dom"/>
</dbReference>
<dbReference type="GO" id="GO:0003983">
    <property type="term" value="F:UTP:glucose-1-phosphate uridylyltransferase activity"/>
    <property type="evidence" value="ECO:0007669"/>
    <property type="project" value="UniProtKB-EC"/>
</dbReference>
<comment type="caution">
    <text evidence="8">The sequence shown here is derived from an EMBL/GenBank/DDBJ whole genome shotgun (WGS) entry which is preliminary data.</text>
</comment>
<dbReference type="CDD" id="cd02541">
    <property type="entry name" value="UGPase_prokaryotic"/>
    <property type="match status" value="1"/>
</dbReference>
<dbReference type="GO" id="GO:0006011">
    <property type="term" value="P:UDP-alpha-D-glucose metabolic process"/>
    <property type="evidence" value="ECO:0007669"/>
    <property type="project" value="InterPro"/>
</dbReference>
<comment type="similarity">
    <text evidence="2">Belongs to the UDPGP type 2 family.</text>
</comment>
<evidence type="ECO:0000259" key="7">
    <source>
        <dbReference type="Pfam" id="PF00483"/>
    </source>
</evidence>
<dbReference type="SUPFAM" id="SSF53448">
    <property type="entry name" value="Nucleotide-diphospho-sugar transferases"/>
    <property type="match status" value="1"/>
</dbReference>
<dbReference type="AlphaFoldDB" id="A0AAJ1Q2F3"/>
<gene>
    <name evidence="8" type="ORF">QP433_00350</name>
</gene>
<dbReference type="Proteomes" id="UP001229251">
    <property type="component" value="Unassembled WGS sequence"/>
</dbReference>
<sequence length="293" mass="32720">MSHEKQQKVTKAVIPAAGLGTRFLPATKAIAKEILPIIDKPAIQFIVEEAIAAGIEDILIITGKGKQEIEDHFDANFGLEQNLKSKGKHQLLELATQTSNLTIHYTRQQYPKGLGDAVLHAKTFVGQDPFLLLLGDDIIKGENLSRSLIQLYQKWDQAIIAGVRVHESKAKRYGMLEVESMDQDLMYRIKGLIEKPGQKVDSDMAAAGRYILKADIFPILDQLQAGVTGEIELTDALIQYGKEHPLLAYDYQGEWFEVGDPKGMLEASIHFALEHPEIKDEFKAYLKQLISTL</sequence>
<name>A0AAJ1Q2F3_9LACT</name>
<evidence type="ECO:0000256" key="5">
    <source>
        <dbReference type="ARBA" id="ARBA00022695"/>
    </source>
</evidence>
<dbReference type="EMBL" id="JASOOE010000001">
    <property type="protein sequence ID" value="MDK7186427.1"/>
    <property type="molecule type" value="Genomic_DNA"/>
</dbReference>
<comment type="pathway">
    <text evidence="1">Carbohydrate metabolism; nucleotide-sugar metabolism.</text>
</comment>
<evidence type="ECO:0000256" key="3">
    <source>
        <dbReference type="ARBA" id="ARBA00012415"/>
    </source>
</evidence>
<dbReference type="EC" id="2.7.7.9" evidence="3"/>
<proteinExistence type="inferred from homology"/>
<dbReference type="InterPro" id="IPR029044">
    <property type="entry name" value="Nucleotide-diphossugar_trans"/>
</dbReference>
<dbReference type="PANTHER" id="PTHR43197">
    <property type="entry name" value="UTP--GLUCOSE-1-PHOSPHATE URIDYLYLTRANSFERASE"/>
    <property type="match status" value="1"/>
</dbReference>
<feature type="domain" description="Nucleotidyl transferase" evidence="7">
    <location>
        <begin position="11"/>
        <end position="269"/>
    </location>
</feature>
<evidence type="ECO:0000313" key="9">
    <source>
        <dbReference type="Proteomes" id="UP001229251"/>
    </source>
</evidence>
<dbReference type="Gene3D" id="3.90.550.10">
    <property type="entry name" value="Spore Coat Polysaccharide Biosynthesis Protein SpsA, Chain A"/>
    <property type="match status" value="1"/>
</dbReference>
<dbReference type="InterPro" id="IPR005771">
    <property type="entry name" value="GalU_uridylyltTrfase_bac/arc"/>
</dbReference>
<evidence type="ECO:0000256" key="2">
    <source>
        <dbReference type="ARBA" id="ARBA00006890"/>
    </source>
</evidence>
<protein>
    <recommendedName>
        <fullName evidence="3">UTP--glucose-1-phosphate uridylyltransferase</fullName>
        <ecNumber evidence="3">2.7.7.9</ecNumber>
    </recommendedName>
</protein>
<comment type="catalytic activity">
    <reaction evidence="6">
        <text>alpha-D-glucose 1-phosphate + UTP + H(+) = UDP-alpha-D-glucose + diphosphate</text>
        <dbReference type="Rhea" id="RHEA:19889"/>
        <dbReference type="ChEBI" id="CHEBI:15378"/>
        <dbReference type="ChEBI" id="CHEBI:33019"/>
        <dbReference type="ChEBI" id="CHEBI:46398"/>
        <dbReference type="ChEBI" id="CHEBI:58601"/>
        <dbReference type="ChEBI" id="CHEBI:58885"/>
        <dbReference type="EC" id="2.7.7.9"/>
    </reaction>
</comment>
<keyword evidence="4 8" id="KW-0808">Transferase</keyword>
<accession>A0AAJ1Q2F3</accession>
<evidence type="ECO:0000256" key="1">
    <source>
        <dbReference type="ARBA" id="ARBA00005136"/>
    </source>
</evidence>
<dbReference type="RefSeq" id="WP_285065132.1">
    <property type="nucleotide sequence ID" value="NZ_CAUPDI010000012.1"/>
</dbReference>
<reference evidence="8" key="1">
    <citation type="submission" date="2023-05" db="EMBL/GenBank/DDBJ databases">
        <title>Cataloging the Phylogenetic Diversity of Human Bladder Bacteria.</title>
        <authorList>
            <person name="Du J."/>
        </authorList>
    </citation>
    <scope>NUCLEOTIDE SEQUENCE</scope>
    <source>
        <strain evidence="8">UMB1231</strain>
    </source>
</reference>
<evidence type="ECO:0000256" key="4">
    <source>
        <dbReference type="ARBA" id="ARBA00022679"/>
    </source>
</evidence>
<dbReference type="Pfam" id="PF00483">
    <property type="entry name" value="NTP_transferase"/>
    <property type="match status" value="1"/>
</dbReference>
<dbReference type="PANTHER" id="PTHR43197:SF1">
    <property type="entry name" value="UTP--GLUCOSE-1-PHOSPHATE URIDYLYLTRANSFERASE"/>
    <property type="match status" value="1"/>
</dbReference>
<keyword evidence="5 8" id="KW-0548">Nucleotidyltransferase</keyword>
<organism evidence="8 9">
    <name type="scientific">Facklamia hominis</name>
    <dbReference type="NCBI Taxonomy" id="178214"/>
    <lineage>
        <taxon>Bacteria</taxon>
        <taxon>Bacillati</taxon>
        <taxon>Bacillota</taxon>
        <taxon>Bacilli</taxon>
        <taxon>Lactobacillales</taxon>
        <taxon>Aerococcaceae</taxon>
        <taxon>Facklamia</taxon>
    </lineage>
</organism>
<evidence type="ECO:0000256" key="6">
    <source>
        <dbReference type="ARBA" id="ARBA00048128"/>
    </source>
</evidence>